<keyword evidence="1" id="KW-0472">Membrane</keyword>
<keyword evidence="1" id="KW-0812">Transmembrane</keyword>
<dbReference type="GeneID" id="59052875"/>
<reference evidence="3" key="1">
    <citation type="submission" date="2014-09" db="EMBL/GenBank/DDBJ databases">
        <authorList>
            <person name="Sharma Rahul"/>
            <person name="Thines Marco"/>
        </authorList>
    </citation>
    <scope>NUCLEOTIDE SEQUENCE [LARGE SCALE GENOMIC DNA]</scope>
</reference>
<proteinExistence type="predicted"/>
<name>A0A0P1AZ97_PLAHL</name>
<feature type="transmembrane region" description="Helical" evidence="1">
    <location>
        <begin position="21"/>
        <end position="40"/>
    </location>
</feature>
<keyword evidence="1" id="KW-1133">Transmembrane helix</keyword>
<accession>A0A0P1AZ97</accession>
<dbReference type="EMBL" id="CCYD01002734">
    <property type="protein sequence ID" value="CEG47738.1"/>
    <property type="molecule type" value="Genomic_DNA"/>
</dbReference>
<keyword evidence="3" id="KW-1185">Reference proteome</keyword>
<dbReference type="Proteomes" id="UP000054928">
    <property type="component" value="Unassembled WGS sequence"/>
</dbReference>
<evidence type="ECO:0000256" key="1">
    <source>
        <dbReference type="SAM" id="Phobius"/>
    </source>
</evidence>
<dbReference type="RefSeq" id="XP_036263423.1">
    <property type="nucleotide sequence ID" value="XM_036407172.1"/>
</dbReference>
<evidence type="ECO:0000313" key="3">
    <source>
        <dbReference type="Proteomes" id="UP000054928"/>
    </source>
</evidence>
<sequence>MDTSIIDIKRLQTLPRYMPGCVAYGGIIFIPFISKFIAVLHKLSSLSTKDRTRHPHGYD</sequence>
<dbReference type="AlphaFoldDB" id="A0A0P1AZ97"/>
<evidence type="ECO:0000313" key="2">
    <source>
        <dbReference type="EMBL" id="CEG47738.1"/>
    </source>
</evidence>
<protein>
    <submittedName>
        <fullName evidence="2">Uncharacterized protein</fullName>
    </submittedName>
</protein>
<organism evidence="2 3">
    <name type="scientific">Plasmopara halstedii</name>
    <name type="common">Downy mildew of sunflower</name>
    <dbReference type="NCBI Taxonomy" id="4781"/>
    <lineage>
        <taxon>Eukaryota</taxon>
        <taxon>Sar</taxon>
        <taxon>Stramenopiles</taxon>
        <taxon>Oomycota</taxon>
        <taxon>Peronosporomycetes</taxon>
        <taxon>Peronosporales</taxon>
        <taxon>Peronosporaceae</taxon>
        <taxon>Plasmopara</taxon>
    </lineage>
</organism>